<gene>
    <name evidence="9" type="ORF">GAB14E_4138</name>
</gene>
<dbReference type="InterPro" id="IPR050330">
    <property type="entry name" value="Bact_OuterMem_StrucFunc"/>
</dbReference>
<dbReference type="InterPro" id="IPR036737">
    <property type="entry name" value="OmpA-like_sf"/>
</dbReference>
<proteinExistence type="predicted"/>
<evidence type="ECO:0000256" key="4">
    <source>
        <dbReference type="PROSITE-ProRule" id="PRU00473"/>
    </source>
</evidence>
<keyword evidence="6" id="KW-0812">Transmembrane</keyword>
<keyword evidence="2 4" id="KW-0472">Membrane</keyword>
<evidence type="ECO:0000259" key="8">
    <source>
        <dbReference type="PROSITE" id="PS51123"/>
    </source>
</evidence>
<feature type="coiled-coil region" evidence="5">
    <location>
        <begin position="84"/>
        <end position="149"/>
    </location>
</feature>
<dbReference type="Pfam" id="PF00691">
    <property type="entry name" value="OmpA"/>
    <property type="match status" value="1"/>
</dbReference>
<dbReference type="InterPro" id="IPR006665">
    <property type="entry name" value="OmpA-like"/>
</dbReference>
<sequence>MKKQLIATSIILTLAMTPAMASSTTSKNDISSDNSNEIIGLSTGAVIGGLIAGPVGLIVAGTIGLFIGHSQEQKDQIELAEIHLVKNKMAMQSLSNDKQSLEERLAQSEKTQQLLTQELALTEKTLNHADKLEQLKLNLRFEVDSAQVESFYTAQIEHLAMMMQDNPELTVHLSGYSDPSGSEASNLKLSQARIESVKTMLVNLGVDEQYINTEAFGESQSMQANRTTSSNFNERRVDVQLFAQEQVIVSEQDVAQNHMTSSEQKVAKQKVLEQKVSAAEVTTPEVTTQQVIIPKQVLAQTQTLADIN</sequence>
<evidence type="ECO:0000256" key="7">
    <source>
        <dbReference type="SAM" id="SignalP"/>
    </source>
</evidence>
<accession>A0A099KGP4</accession>
<dbReference type="InterPro" id="IPR022511">
    <property type="entry name" value="PdsO"/>
</dbReference>
<dbReference type="SUPFAM" id="SSF103088">
    <property type="entry name" value="OmpA-like"/>
    <property type="match status" value="1"/>
</dbReference>
<keyword evidence="5" id="KW-0175">Coiled coil</keyword>
<evidence type="ECO:0000256" key="3">
    <source>
        <dbReference type="ARBA" id="ARBA00023237"/>
    </source>
</evidence>
<dbReference type="Proteomes" id="UP000029868">
    <property type="component" value="Unassembled WGS sequence"/>
</dbReference>
<name>A0A099KGP4_COLPS</name>
<evidence type="ECO:0000256" key="2">
    <source>
        <dbReference type="ARBA" id="ARBA00023136"/>
    </source>
</evidence>
<dbReference type="Gene3D" id="3.30.1330.60">
    <property type="entry name" value="OmpA-like domain"/>
    <property type="match status" value="1"/>
</dbReference>
<keyword evidence="7" id="KW-0732">Signal</keyword>
<evidence type="ECO:0000313" key="10">
    <source>
        <dbReference type="Proteomes" id="UP000029868"/>
    </source>
</evidence>
<evidence type="ECO:0000256" key="1">
    <source>
        <dbReference type="ARBA" id="ARBA00004442"/>
    </source>
</evidence>
<dbReference type="PANTHER" id="PTHR30329:SF21">
    <property type="entry name" value="LIPOPROTEIN YIAD-RELATED"/>
    <property type="match status" value="1"/>
</dbReference>
<evidence type="ECO:0000256" key="6">
    <source>
        <dbReference type="SAM" id="Phobius"/>
    </source>
</evidence>
<protein>
    <submittedName>
        <fullName evidence="9">Sortase system OmpA family protein</fullName>
    </submittedName>
</protein>
<dbReference type="RefSeq" id="WP_033084038.1">
    <property type="nucleotide sequence ID" value="NZ_JQEC01000057.1"/>
</dbReference>
<keyword evidence="6" id="KW-1133">Transmembrane helix</keyword>
<dbReference type="PANTHER" id="PTHR30329">
    <property type="entry name" value="STATOR ELEMENT OF FLAGELLAR MOTOR COMPLEX"/>
    <property type="match status" value="1"/>
</dbReference>
<evidence type="ECO:0000256" key="5">
    <source>
        <dbReference type="SAM" id="Coils"/>
    </source>
</evidence>
<dbReference type="PROSITE" id="PS51123">
    <property type="entry name" value="OMPA_2"/>
    <property type="match status" value="1"/>
</dbReference>
<organism evidence="9 10">
    <name type="scientific">Colwellia psychrerythraea</name>
    <name type="common">Vibrio psychroerythus</name>
    <dbReference type="NCBI Taxonomy" id="28229"/>
    <lineage>
        <taxon>Bacteria</taxon>
        <taxon>Pseudomonadati</taxon>
        <taxon>Pseudomonadota</taxon>
        <taxon>Gammaproteobacteria</taxon>
        <taxon>Alteromonadales</taxon>
        <taxon>Colwelliaceae</taxon>
        <taxon>Colwellia</taxon>
    </lineage>
</organism>
<keyword evidence="3" id="KW-0998">Cell outer membrane</keyword>
<evidence type="ECO:0000313" key="9">
    <source>
        <dbReference type="EMBL" id="KGJ89142.1"/>
    </source>
</evidence>
<comment type="caution">
    <text evidence="9">The sequence shown here is derived from an EMBL/GenBank/DDBJ whole genome shotgun (WGS) entry which is preliminary data.</text>
</comment>
<dbReference type="GO" id="GO:0009279">
    <property type="term" value="C:cell outer membrane"/>
    <property type="evidence" value="ECO:0007669"/>
    <property type="project" value="UniProtKB-SubCell"/>
</dbReference>
<dbReference type="PRINTS" id="PR01021">
    <property type="entry name" value="OMPADOMAIN"/>
</dbReference>
<feature type="signal peptide" evidence="7">
    <location>
        <begin position="1"/>
        <end position="21"/>
    </location>
</feature>
<reference evidence="9 10" key="1">
    <citation type="submission" date="2014-08" db="EMBL/GenBank/DDBJ databases">
        <title>Genomic and Phenotypic Diversity of Colwellia psychrerythraea strains from Disparate Marine Basins.</title>
        <authorList>
            <person name="Techtmann S.M."/>
            <person name="Stelling S.C."/>
            <person name="Utturkar S.M."/>
            <person name="Alshibli N."/>
            <person name="Harris A."/>
            <person name="Brown S.D."/>
            <person name="Hazen T.C."/>
        </authorList>
    </citation>
    <scope>NUCLEOTIDE SEQUENCE [LARGE SCALE GENOMIC DNA]</scope>
    <source>
        <strain evidence="9 10">GAB14E</strain>
    </source>
</reference>
<dbReference type="CDD" id="cd07185">
    <property type="entry name" value="OmpA_C-like"/>
    <property type="match status" value="1"/>
</dbReference>
<dbReference type="EMBL" id="JQEC01000057">
    <property type="protein sequence ID" value="KGJ89142.1"/>
    <property type="molecule type" value="Genomic_DNA"/>
</dbReference>
<feature type="transmembrane region" description="Helical" evidence="6">
    <location>
        <begin position="45"/>
        <end position="67"/>
    </location>
</feature>
<feature type="chain" id="PRO_5001948937" evidence="7">
    <location>
        <begin position="22"/>
        <end position="308"/>
    </location>
</feature>
<dbReference type="OrthoDB" id="7061829at2"/>
<comment type="subcellular location">
    <subcellularLocation>
        <location evidence="1">Cell outer membrane</location>
    </subcellularLocation>
</comment>
<feature type="domain" description="OmpA-like" evidence="8">
    <location>
        <begin position="128"/>
        <end position="245"/>
    </location>
</feature>
<dbReference type="NCBIfam" id="TIGR03789">
    <property type="entry name" value="pdsO"/>
    <property type="match status" value="1"/>
</dbReference>
<dbReference type="InterPro" id="IPR006664">
    <property type="entry name" value="OMP_bac"/>
</dbReference>
<dbReference type="PATRIC" id="fig|28229.3.peg.4113"/>
<dbReference type="AlphaFoldDB" id="A0A099KGP4"/>